<gene>
    <name evidence="1" type="ORF">AV530_003965</name>
</gene>
<reference evidence="1 2" key="1">
    <citation type="submission" date="2016-02" db="EMBL/GenBank/DDBJ databases">
        <title>Band-tailed pigeon sequencing and assembly.</title>
        <authorList>
            <person name="Soares A.E."/>
            <person name="Novak B.J."/>
            <person name="Rice E.S."/>
            <person name="O'Connell B."/>
            <person name="Chang D."/>
            <person name="Weber S."/>
            <person name="Shapiro B."/>
        </authorList>
    </citation>
    <scope>NUCLEOTIDE SEQUENCE [LARGE SCALE GENOMIC DNA]</scope>
    <source>
        <strain evidence="1">BTP2013</strain>
        <tissue evidence="1">Blood</tissue>
    </source>
</reference>
<evidence type="ECO:0000313" key="2">
    <source>
        <dbReference type="Proteomes" id="UP000190648"/>
    </source>
</evidence>
<protein>
    <submittedName>
        <fullName evidence="1">Uncharacterized protein</fullName>
    </submittedName>
</protein>
<dbReference type="Proteomes" id="UP000190648">
    <property type="component" value="Unassembled WGS sequence"/>
</dbReference>
<dbReference type="EMBL" id="LSYS01006249">
    <property type="protein sequence ID" value="OPJ75517.1"/>
    <property type="molecule type" value="Genomic_DNA"/>
</dbReference>
<keyword evidence="2" id="KW-1185">Reference proteome</keyword>
<proteinExistence type="predicted"/>
<sequence length="86" mass="9558">MKCLIGVENCLNAYYSTQQTLIFRKFKRLYAFESEYLHASRSALVRVRQDAAPATTKASWVTADIVQPDGAVVLVRADSSTMEGPT</sequence>
<organism evidence="1 2">
    <name type="scientific">Patagioenas fasciata monilis</name>
    <dbReference type="NCBI Taxonomy" id="372326"/>
    <lineage>
        <taxon>Eukaryota</taxon>
        <taxon>Metazoa</taxon>
        <taxon>Chordata</taxon>
        <taxon>Craniata</taxon>
        <taxon>Vertebrata</taxon>
        <taxon>Euteleostomi</taxon>
        <taxon>Archelosauria</taxon>
        <taxon>Archosauria</taxon>
        <taxon>Dinosauria</taxon>
        <taxon>Saurischia</taxon>
        <taxon>Theropoda</taxon>
        <taxon>Coelurosauria</taxon>
        <taxon>Aves</taxon>
        <taxon>Neognathae</taxon>
        <taxon>Neoaves</taxon>
        <taxon>Columbimorphae</taxon>
        <taxon>Columbiformes</taxon>
        <taxon>Columbidae</taxon>
        <taxon>Patagioenas</taxon>
    </lineage>
</organism>
<accession>A0A1V4JUY4</accession>
<comment type="caution">
    <text evidence="1">The sequence shown here is derived from an EMBL/GenBank/DDBJ whole genome shotgun (WGS) entry which is preliminary data.</text>
</comment>
<evidence type="ECO:0000313" key="1">
    <source>
        <dbReference type="EMBL" id="OPJ75517.1"/>
    </source>
</evidence>
<name>A0A1V4JUY4_PATFA</name>
<dbReference type="AlphaFoldDB" id="A0A1V4JUY4"/>